<evidence type="ECO:0000313" key="5">
    <source>
        <dbReference type="Proteomes" id="UP001153269"/>
    </source>
</evidence>
<keyword evidence="2" id="KW-1133">Transmembrane helix</keyword>
<dbReference type="EMBL" id="CADEAL010001751">
    <property type="protein sequence ID" value="CAB1435248.1"/>
    <property type="molecule type" value="Genomic_DNA"/>
</dbReference>
<evidence type="ECO:0000313" key="4">
    <source>
        <dbReference type="EMBL" id="CAB1435248.1"/>
    </source>
</evidence>
<evidence type="ECO:0000256" key="3">
    <source>
        <dbReference type="SAM" id="SignalP"/>
    </source>
</evidence>
<evidence type="ECO:0000256" key="1">
    <source>
        <dbReference type="SAM" id="MobiDB-lite"/>
    </source>
</evidence>
<proteinExistence type="predicted"/>
<keyword evidence="2" id="KW-0812">Transmembrane</keyword>
<protein>
    <submittedName>
        <fullName evidence="4">Uncharacterized protein</fullName>
    </submittedName>
</protein>
<comment type="caution">
    <text evidence="4">The sequence shown here is derived from an EMBL/GenBank/DDBJ whole genome shotgun (WGS) entry which is preliminary data.</text>
</comment>
<feature type="region of interest" description="Disordered" evidence="1">
    <location>
        <begin position="196"/>
        <end position="227"/>
    </location>
</feature>
<reference evidence="4" key="1">
    <citation type="submission" date="2020-03" db="EMBL/GenBank/DDBJ databases">
        <authorList>
            <person name="Weist P."/>
        </authorList>
    </citation>
    <scope>NUCLEOTIDE SEQUENCE</scope>
</reference>
<organism evidence="4 5">
    <name type="scientific">Pleuronectes platessa</name>
    <name type="common">European plaice</name>
    <dbReference type="NCBI Taxonomy" id="8262"/>
    <lineage>
        <taxon>Eukaryota</taxon>
        <taxon>Metazoa</taxon>
        <taxon>Chordata</taxon>
        <taxon>Craniata</taxon>
        <taxon>Vertebrata</taxon>
        <taxon>Euteleostomi</taxon>
        <taxon>Actinopterygii</taxon>
        <taxon>Neopterygii</taxon>
        <taxon>Teleostei</taxon>
        <taxon>Neoteleostei</taxon>
        <taxon>Acanthomorphata</taxon>
        <taxon>Carangaria</taxon>
        <taxon>Pleuronectiformes</taxon>
        <taxon>Pleuronectoidei</taxon>
        <taxon>Pleuronectidae</taxon>
        <taxon>Pleuronectes</taxon>
    </lineage>
</organism>
<accession>A0A9N7URL2</accession>
<sequence>MDFKTVVAISALLLITAEEQTAVFGQSTNSHPKGNSSDRVNLFSAAPATDAAPISDQRSSSPVLFFLTVNWTSKCEGHLILHRPSTRSHVCHDSNTTVRSHLTNVCKNKKGCKEPMRWKKGVEMPNGYSVSEDTEERNSCEALTVQCKAEPVEVQPDVQGQLQAYKVVTALLCCVLVVLLLIRFTRPTVKALQKRLSNRSQTRWVGPTQSHSVSHHRGNNCNKDDGEKRLSYPALERLAVSDSREPSSNRSSGYNF</sequence>
<feature type="transmembrane region" description="Helical" evidence="2">
    <location>
        <begin position="164"/>
        <end position="185"/>
    </location>
</feature>
<keyword evidence="2" id="KW-0472">Membrane</keyword>
<feature type="signal peptide" evidence="3">
    <location>
        <begin position="1"/>
        <end position="25"/>
    </location>
</feature>
<gene>
    <name evidence="4" type="ORF">PLEPLA_LOCUS23342</name>
</gene>
<feature type="compositionally biased region" description="Polar residues" evidence="1">
    <location>
        <begin position="198"/>
        <end position="212"/>
    </location>
</feature>
<dbReference type="Proteomes" id="UP001153269">
    <property type="component" value="Unassembled WGS sequence"/>
</dbReference>
<keyword evidence="5" id="KW-1185">Reference proteome</keyword>
<evidence type="ECO:0000256" key="2">
    <source>
        <dbReference type="SAM" id="Phobius"/>
    </source>
</evidence>
<feature type="chain" id="PRO_5040322809" evidence="3">
    <location>
        <begin position="26"/>
        <end position="256"/>
    </location>
</feature>
<name>A0A9N7URL2_PLEPL</name>
<keyword evidence="3" id="KW-0732">Signal</keyword>
<dbReference type="AlphaFoldDB" id="A0A9N7URL2"/>